<comment type="caution">
    <text evidence="4">The sequence shown here is derived from an EMBL/GenBank/DDBJ whole genome shotgun (WGS) entry which is preliminary data.</text>
</comment>
<comment type="cofactor">
    <cofactor evidence="1">
        <name>Mg(2+)</name>
        <dbReference type="ChEBI" id="CHEBI:18420"/>
    </cofactor>
</comment>
<dbReference type="PROSITE" id="PS00893">
    <property type="entry name" value="NUDIX_BOX"/>
    <property type="match status" value="2"/>
</dbReference>
<name>A0A562WAN3_9ACTN</name>
<dbReference type="CDD" id="cd02883">
    <property type="entry name" value="NUDIX_Hydrolase"/>
    <property type="match status" value="1"/>
</dbReference>
<dbReference type="PROSITE" id="PS51462">
    <property type="entry name" value="NUDIX"/>
    <property type="match status" value="2"/>
</dbReference>
<dbReference type="AlphaFoldDB" id="A0A562WAN3"/>
<feature type="domain" description="Nudix hydrolase" evidence="3">
    <location>
        <begin position="163"/>
        <end position="306"/>
    </location>
</feature>
<dbReference type="Pfam" id="PF00293">
    <property type="entry name" value="NUDIX"/>
    <property type="match status" value="2"/>
</dbReference>
<organism evidence="4 5">
    <name type="scientific">Micromonospora sagamiensis</name>
    <dbReference type="NCBI Taxonomy" id="47875"/>
    <lineage>
        <taxon>Bacteria</taxon>
        <taxon>Bacillati</taxon>
        <taxon>Actinomycetota</taxon>
        <taxon>Actinomycetes</taxon>
        <taxon>Micromonosporales</taxon>
        <taxon>Micromonosporaceae</taxon>
        <taxon>Micromonospora</taxon>
    </lineage>
</organism>
<proteinExistence type="predicted"/>
<protein>
    <submittedName>
        <fullName evidence="4">ADP-ribose pyrophosphatase YjhB (NUDIX family)</fullName>
    </submittedName>
</protein>
<evidence type="ECO:0000313" key="4">
    <source>
        <dbReference type="EMBL" id="TWJ27175.1"/>
    </source>
</evidence>
<dbReference type="Gene3D" id="3.90.79.10">
    <property type="entry name" value="Nucleoside Triphosphate Pyrophosphohydrolase"/>
    <property type="match status" value="2"/>
</dbReference>
<dbReference type="Proteomes" id="UP000319728">
    <property type="component" value="Unassembled WGS sequence"/>
</dbReference>
<sequence>MEELAQRRRVGAYGLLTEADGRVLLARGSALADFPGVWQLPGGGLEHAEHPAVAVVREFAEETGLVVETAGLAAVVADVIRLPDLGVALHTDRIIYHVTGVSGTLRHEADGTTDLVAWIAPAEAAGLPLMPFTADLLGLPVTPLPEDVPPAVPRVPYDPPSPDRRQRFGAYGLVTDPEERVLLTQIADGYPGAGRWHLPGGGTDHGEQPVTALLREIVEESGQLGRVTALLDASSLHNPAALGPEGRPLDWHGVRVVYRVVVEAPTVPEVTELAGGSTARAAWFDRRAAVDLPLTDIAARALRLIQQPIARRAGIDPLR</sequence>
<dbReference type="PANTHER" id="PTHR43046">
    <property type="entry name" value="GDP-MANNOSE MANNOSYL HYDROLASE"/>
    <property type="match status" value="1"/>
</dbReference>
<dbReference type="InterPro" id="IPR020084">
    <property type="entry name" value="NUDIX_hydrolase_CS"/>
</dbReference>
<dbReference type="GO" id="GO:0016787">
    <property type="term" value="F:hydrolase activity"/>
    <property type="evidence" value="ECO:0007669"/>
    <property type="project" value="UniProtKB-KW"/>
</dbReference>
<feature type="domain" description="Nudix hydrolase" evidence="3">
    <location>
        <begin position="6"/>
        <end position="143"/>
    </location>
</feature>
<dbReference type="EMBL" id="VLLP01000001">
    <property type="protein sequence ID" value="TWJ27175.1"/>
    <property type="molecule type" value="Genomic_DNA"/>
</dbReference>
<dbReference type="SUPFAM" id="SSF55811">
    <property type="entry name" value="Nudix"/>
    <property type="match status" value="2"/>
</dbReference>
<reference evidence="4 5" key="1">
    <citation type="submission" date="2019-07" db="EMBL/GenBank/DDBJ databases">
        <title>R&amp;d 2014.</title>
        <authorList>
            <person name="Klenk H.-P."/>
        </authorList>
    </citation>
    <scope>NUCLEOTIDE SEQUENCE [LARGE SCALE GENOMIC DNA]</scope>
    <source>
        <strain evidence="4 5">DSM 43912</strain>
    </source>
</reference>
<dbReference type="InterPro" id="IPR000086">
    <property type="entry name" value="NUDIX_hydrolase_dom"/>
</dbReference>
<accession>A0A562WAN3</accession>
<evidence type="ECO:0000256" key="2">
    <source>
        <dbReference type="ARBA" id="ARBA00022801"/>
    </source>
</evidence>
<evidence type="ECO:0000259" key="3">
    <source>
        <dbReference type="PROSITE" id="PS51462"/>
    </source>
</evidence>
<keyword evidence="5" id="KW-1185">Reference proteome</keyword>
<dbReference type="InterPro" id="IPR015797">
    <property type="entry name" value="NUDIX_hydrolase-like_dom_sf"/>
</dbReference>
<keyword evidence="2" id="KW-0378">Hydrolase</keyword>
<evidence type="ECO:0000256" key="1">
    <source>
        <dbReference type="ARBA" id="ARBA00001946"/>
    </source>
</evidence>
<dbReference type="PANTHER" id="PTHR43046:SF16">
    <property type="entry name" value="ADP-RIBOSE PYROPHOSPHATASE YJHB-RELATED"/>
    <property type="match status" value="1"/>
</dbReference>
<evidence type="ECO:0000313" key="5">
    <source>
        <dbReference type="Proteomes" id="UP000319728"/>
    </source>
</evidence>
<gene>
    <name evidence="4" type="ORF">JD81_00662</name>
</gene>